<reference evidence="23 24" key="1">
    <citation type="journal article" date="2013" name="Front. Microbiol.">
        <title>The genome of the endophytic bacterium H. frisingense GSF30(T) identifies diverse strategies in the Herbaspirillum genus to interact with plants.</title>
        <authorList>
            <person name="Straub D."/>
            <person name="Rothballer M."/>
            <person name="Hartmann A."/>
            <person name="Ludewig U."/>
        </authorList>
    </citation>
    <scope>NUCLEOTIDE SEQUENCE [LARGE SCALE GENOMIC DNA]</scope>
    <source>
        <strain evidence="23 24">GSF30</strain>
    </source>
</reference>
<keyword evidence="9 20" id="KW-0808">Transferase</keyword>
<feature type="binding site" evidence="21">
    <location>
        <begin position="411"/>
        <end position="414"/>
    </location>
    <ligand>
        <name>NAD(+)</name>
        <dbReference type="ChEBI" id="CHEBI:57540"/>
    </ligand>
</feature>
<keyword evidence="13 20" id="KW-0067">ATP-binding</keyword>
<keyword evidence="14 21" id="KW-0520">NAD</keyword>
<evidence type="ECO:0000256" key="8">
    <source>
        <dbReference type="ARBA" id="ARBA00022605"/>
    </source>
</evidence>
<keyword evidence="12 20" id="KW-0418">Kinase</keyword>
<comment type="function">
    <text evidence="3 21">Catalyzes the conversion of 3-deoxy-D-arabino-heptulosonate 7-phosphate (DAHP) to dehydroquinate (DHQ).</text>
</comment>
<comment type="cofactor">
    <cofactor evidence="2 21">
        <name>NAD(+)</name>
        <dbReference type="ChEBI" id="CHEBI:57540"/>
    </cofactor>
</comment>
<protein>
    <recommendedName>
        <fullName evidence="20 21">Multifunctional fusion protein</fullName>
    </recommendedName>
    <domain>
        <recommendedName>
            <fullName evidence="20">Shikimate kinase</fullName>
            <shortName evidence="20">SK</shortName>
            <ecNumber evidence="20">2.7.1.71</ecNumber>
        </recommendedName>
    </domain>
    <domain>
        <recommendedName>
            <fullName evidence="21">3-dehydroquinate synthase</fullName>
            <shortName evidence="21">DHQS</shortName>
            <ecNumber evidence="21">4.2.3.4</ecNumber>
        </recommendedName>
    </domain>
</protein>
<dbReference type="InterPro" id="IPR031322">
    <property type="entry name" value="Shikimate/glucono_kinase"/>
</dbReference>
<evidence type="ECO:0000256" key="10">
    <source>
        <dbReference type="ARBA" id="ARBA00022723"/>
    </source>
</evidence>
<feature type="binding site" evidence="21">
    <location>
        <begin position="313"/>
        <end position="318"/>
    </location>
    <ligand>
        <name>NAD(+)</name>
        <dbReference type="ChEBI" id="CHEBI:57540"/>
    </ligand>
</feature>
<comment type="cofactor">
    <cofactor evidence="20">
        <name>Mg(2+)</name>
        <dbReference type="ChEBI" id="CHEBI:18420"/>
    </cofactor>
    <text evidence="20">Binds 1 Mg(2+) ion per subunit.</text>
</comment>
<dbReference type="GO" id="GO:0003856">
    <property type="term" value="F:3-dehydroquinate synthase activity"/>
    <property type="evidence" value="ECO:0007669"/>
    <property type="project" value="UniProtKB-UniRule"/>
</dbReference>
<dbReference type="Gene3D" id="1.20.1090.10">
    <property type="entry name" value="Dehydroquinate synthase-like - alpha domain"/>
    <property type="match status" value="1"/>
</dbReference>
<organism evidence="23 24">
    <name type="scientific">Herbaspirillum frisingense GSF30</name>
    <dbReference type="NCBI Taxonomy" id="864073"/>
    <lineage>
        <taxon>Bacteria</taxon>
        <taxon>Pseudomonadati</taxon>
        <taxon>Pseudomonadota</taxon>
        <taxon>Betaproteobacteria</taxon>
        <taxon>Burkholderiales</taxon>
        <taxon>Oxalobacteraceae</taxon>
        <taxon>Herbaspirillum</taxon>
    </lineage>
</organism>
<feature type="binding site" evidence="21">
    <location>
        <position position="426"/>
    </location>
    <ligand>
        <name>Zn(2+)</name>
        <dbReference type="ChEBI" id="CHEBI:29105"/>
    </ligand>
</feature>
<dbReference type="PANTHER" id="PTHR43622:SF7">
    <property type="entry name" value="3-DEHYDROQUINATE SYNTHASE, CHLOROPLASTIC"/>
    <property type="match status" value="1"/>
</dbReference>
<dbReference type="HAMAP" id="MF_00109">
    <property type="entry name" value="Shikimate_kinase"/>
    <property type="match status" value="1"/>
</dbReference>
<dbReference type="HAMAP" id="MF_00110">
    <property type="entry name" value="DHQ_synthase"/>
    <property type="match status" value="1"/>
</dbReference>
<keyword evidence="15 21" id="KW-0057">Aromatic amino acid biosynthesis</keyword>
<feature type="binding site" evidence="21">
    <location>
        <position position="506"/>
    </location>
    <ligand>
        <name>Zn(2+)</name>
        <dbReference type="ChEBI" id="CHEBI:29105"/>
    </ligand>
</feature>
<keyword evidence="21" id="KW-0862">Zinc</keyword>
<evidence type="ECO:0000256" key="3">
    <source>
        <dbReference type="ARBA" id="ARBA00003485"/>
    </source>
</evidence>
<comment type="pathway">
    <text evidence="5 20">Metabolic intermediate biosynthesis; chorismate biosynthesis; chorismate from D-erythrose 4-phosphate and phosphoenolpyruvate: step 5/7.</text>
</comment>
<dbReference type="Pfam" id="PF01761">
    <property type="entry name" value="DHQ_synthase"/>
    <property type="match status" value="1"/>
</dbReference>
<keyword evidence="20" id="KW-0460">Magnesium</keyword>
<dbReference type="InterPro" id="IPR023000">
    <property type="entry name" value="Shikimate_kinase_CS"/>
</dbReference>
<dbReference type="EC" id="4.2.3.4" evidence="21"/>
<dbReference type="PROSITE" id="PS01128">
    <property type="entry name" value="SHIKIMATE_KINASE"/>
    <property type="match status" value="1"/>
</dbReference>
<comment type="caution">
    <text evidence="20">Lacks conserved residue(s) required for the propagation of feature annotation.</text>
</comment>
<dbReference type="PRINTS" id="PR01100">
    <property type="entry name" value="SHIKIMTKNASE"/>
</dbReference>
<evidence type="ECO:0000256" key="7">
    <source>
        <dbReference type="ARBA" id="ARBA00022490"/>
    </source>
</evidence>
<dbReference type="Pfam" id="PF24621">
    <property type="entry name" value="DHQS_C"/>
    <property type="match status" value="1"/>
</dbReference>
<keyword evidence="18 21" id="KW-0170">Cobalt</keyword>
<evidence type="ECO:0000256" key="16">
    <source>
        <dbReference type="ARBA" id="ARBA00023239"/>
    </source>
</evidence>
<dbReference type="NCBIfam" id="TIGR01357">
    <property type="entry name" value="aroB"/>
    <property type="match status" value="1"/>
</dbReference>
<dbReference type="Pfam" id="PF01202">
    <property type="entry name" value="SKI"/>
    <property type="match status" value="1"/>
</dbReference>
<dbReference type="PANTHER" id="PTHR43622">
    <property type="entry name" value="3-DEHYDROQUINATE SYNTHASE"/>
    <property type="match status" value="1"/>
</dbReference>
<feature type="binding site" evidence="20">
    <location>
        <position position="137"/>
    </location>
    <ligand>
        <name>substrate</name>
    </ligand>
</feature>
<feature type="binding site" evidence="21">
    <location>
        <begin position="347"/>
        <end position="351"/>
    </location>
    <ligand>
        <name>NAD(+)</name>
        <dbReference type="ChEBI" id="CHEBI:57540"/>
    </ligand>
</feature>
<feature type="binding site" evidence="20">
    <location>
        <position position="118"/>
    </location>
    <ligand>
        <name>ATP</name>
        <dbReference type="ChEBI" id="CHEBI:30616"/>
    </ligand>
</feature>
<evidence type="ECO:0000256" key="19">
    <source>
        <dbReference type="ARBA" id="ARBA00048567"/>
    </source>
</evidence>
<dbReference type="AlphaFoldDB" id="A0AAI9N5E7"/>
<dbReference type="InterPro" id="IPR056179">
    <property type="entry name" value="DHQS_C"/>
</dbReference>
<dbReference type="GO" id="GO:0009073">
    <property type="term" value="P:aromatic amino acid family biosynthetic process"/>
    <property type="evidence" value="ECO:0007669"/>
    <property type="project" value="UniProtKB-KW"/>
</dbReference>
<feature type="binding site" evidence="21">
    <location>
        <position position="393"/>
    </location>
    <ligand>
        <name>NAD(+)</name>
        <dbReference type="ChEBI" id="CHEBI:57540"/>
    </ligand>
</feature>
<dbReference type="InterPro" id="IPR030960">
    <property type="entry name" value="DHQS/DOIS_N"/>
</dbReference>
<feature type="binding site" evidence="20">
    <location>
        <position position="58"/>
    </location>
    <ligand>
        <name>substrate</name>
    </ligand>
</feature>
<gene>
    <name evidence="21" type="primary">aroB</name>
    <name evidence="20" type="synonym">aroK</name>
    <name evidence="23" type="ORF">HFRIS_001734</name>
</gene>
<dbReference type="SUPFAM" id="SSF52540">
    <property type="entry name" value="P-loop containing nucleoside triphosphate hydrolases"/>
    <property type="match status" value="1"/>
</dbReference>
<evidence type="ECO:0000256" key="13">
    <source>
        <dbReference type="ARBA" id="ARBA00022840"/>
    </source>
</evidence>
<evidence type="ECO:0000256" key="6">
    <source>
        <dbReference type="ARBA" id="ARBA00005412"/>
    </source>
</evidence>
<feature type="domain" description="AAA+ ATPase" evidence="22">
    <location>
        <begin position="1"/>
        <end position="263"/>
    </location>
</feature>
<dbReference type="Gene3D" id="3.40.50.300">
    <property type="entry name" value="P-loop containing nucleotide triphosphate hydrolases"/>
    <property type="match status" value="1"/>
</dbReference>
<feature type="binding site" evidence="20">
    <location>
        <begin position="12"/>
        <end position="17"/>
    </location>
    <ligand>
        <name>ATP</name>
        <dbReference type="ChEBI" id="CHEBI:30616"/>
    </ligand>
</feature>
<feature type="binding site" evidence="21">
    <location>
        <position position="489"/>
    </location>
    <ligand>
        <name>Zn(2+)</name>
        <dbReference type="ChEBI" id="CHEBI:29105"/>
    </ligand>
</feature>
<dbReference type="GO" id="GO:0005737">
    <property type="term" value="C:cytoplasm"/>
    <property type="evidence" value="ECO:0007669"/>
    <property type="project" value="UniProtKB-SubCell"/>
</dbReference>
<dbReference type="InterPro" id="IPR050071">
    <property type="entry name" value="Dehydroquinate_synthase"/>
</dbReference>
<comment type="subcellular location">
    <subcellularLocation>
        <location evidence="21">Cytoplasm</location>
    </subcellularLocation>
</comment>
<keyword evidence="16 21" id="KW-0456">Lyase</keyword>
<feature type="binding site" evidence="20">
    <location>
        <position position="80"/>
    </location>
    <ligand>
        <name>substrate</name>
    </ligand>
</feature>
<dbReference type="EMBL" id="AEEC02000002">
    <property type="protein sequence ID" value="EOA06440.1"/>
    <property type="molecule type" value="Genomic_DNA"/>
</dbReference>
<keyword evidence="7 21" id="KW-0963">Cytoplasm</keyword>
<accession>A0AAI9N5E7</accession>
<comment type="similarity">
    <text evidence="6 21">Belongs to the sugar phosphate cyclases superfamily. Dehydroquinate synthase family.</text>
</comment>
<keyword evidence="10 21" id="KW-0479">Metal-binding</keyword>
<comment type="catalytic activity">
    <reaction evidence="1 21">
        <text>7-phospho-2-dehydro-3-deoxy-D-arabino-heptonate = 3-dehydroquinate + phosphate</text>
        <dbReference type="Rhea" id="RHEA:21968"/>
        <dbReference type="ChEBI" id="CHEBI:32364"/>
        <dbReference type="ChEBI" id="CHEBI:43474"/>
        <dbReference type="ChEBI" id="CHEBI:58394"/>
        <dbReference type="EC" id="4.2.3.4"/>
    </reaction>
</comment>
<comment type="caution">
    <text evidence="23">The sequence shown here is derived from an EMBL/GenBank/DDBJ whole genome shotgun (WGS) entry which is preliminary data.</text>
</comment>
<evidence type="ECO:0000313" key="24">
    <source>
        <dbReference type="Proteomes" id="UP000006772"/>
    </source>
</evidence>
<keyword evidence="8 21" id="KW-0028">Amino-acid biosynthesis</keyword>
<name>A0AAI9N5E7_9BURK</name>
<evidence type="ECO:0000256" key="9">
    <source>
        <dbReference type="ARBA" id="ARBA00022679"/>
    </source>
</evidence>
<comment type="subunit">
    <text evidence="20">Monomer.</text>
</comment>
<evidence type="ECO:0000256" key="20">
    <source>
        <dbReference type="HAMAP-Rule" id="MF_00109"/>
    </source>
</evidence>
<dbReference type="GO" id="GO:0008652">
    <property type="term" value="P:amino acid biosynthetic process"/>
    <property type="evidence" value="ECO:0007669"/>
    <property type="project" value="UniProtKB-KW"/>
</dbReference>
<dbReference type="CDD" id="cd00464">
    <property type="entry name" value="SK"/>
    <property type="match status" value="1"/>
</dbReference>
<comment type="similarity">
    <text evidence="20">Belongs to the shikimate kinase family.</text>
</comment>
<evidence type="ECO:0000313" key="23">
    <source>
        <dbReference type="EMBL" id="EOA06440.1"/>
    </source>
</evidence>
<evidence type="ECO:0000256" key="11">
    <source>
        <dbReference type="ARBA" id="ARBA00022741"/>
    </source>
</evidence>
<dbReference type="CDD" id="cd08195">
    <property type="entry name" value="DHQS"/>
    <property type="match status" value="1"/>
</dbReference>
<dbReference type="GO" id="GO:0005524">
    <property type="term" value="F:ATP binding"/>
    <property type="evidence" value="ECO:0007669"/>
    <property type="project" value="UniProtKB-UniRule"/>
</dbReference>
<dbReference type="InterPro" id="IPR003593">
    <property type="entry name" value="AAA+_ATPase"/>
</dbReference>
<evidence type="ECO:0000256" key="14">
    <source>
        <dbReference type="ARBA" id="ARBA00023027"/>
    </source>
</evidence>
<evidence type="ECO:0000256" key="21">
    <source>
        <dbReference type="HAMAP-Rule" id="MF_00110"/>
    </source>
</evidence>
<dbReference type="InterPro" id="IPR000623">
    <property type="entry name" value="Shikimate_kinase/TSH1"/>
</dbReference>
<keyword evidence="17" id="KW-0511">Multifunctional enzyme</keyword>
<sequence length="602" mass="65027">MTGSIFLVGLMGAGKTTIGRALAKKLNKRFVDSDHEIEARTGATIPVIFEIEGEESFRRREAEVIRELSAQPDIVLATGGGAVLRAENRENLKKGGTVVYLRASINQILQRTGRDKNRPLLQTADPRRKLEELSRQRDPLYREVADFVIETNRPNVQFLVQTIISHLELSPKEGAWQPSPEADGTQADETVVIERSSALVTRTADGTTVVATSHFSQTFHGAAGAEPSHHRMNQNTASTAINPITLNVDLGERSYPIHIGRGLLDDASLLPQYVKGKRVAIVTNDTVGPLYLDKVANALRAAGKQVSEIVLPDGEEEKNWASLMKIFDRLLADKCDRKTTLVALGGGVIGDLTGFAAASYMRGVPFVQVPTTLLSQVDSSVGGKTGINHPLGKNMIGAFYQPQAVIADTATLHTLPARELAAGIAEVIKHGAIIDAPFFDWIETNIAQLVSKDDAALAYAIQRSCEIKADVVRQDEREGGLRAILNFGHTFGHAIENGLGYGQWLHGEAVGCGMVMAADLSHRLGYIDAGTRDRIQAVTAAAGLPTVAPSLGTERWLELMEVDKKNEGGQIKFILIKPLGSPLITNVPQELLLQTLAACTGE</sequence>
<feature type="binding site" evidence="20">
    <location>
        <position position="34"/>
    </location>
    <ligand>
        <name>substrate</name>
    </ligand>
</feature>
<proteinExistence type="inferred from homology"/>
<evidence type="ECO:0000256" key="2">
    <source>
        <dbReference type="ARBA" id="ARBA00001911"/>
    </source>
</evidence>
<feature type="binding site" evidence="21">
    <location>
        <begin position="371"/>
        <end position="372"/>
    </location>
    <ligand>
        <name>NAD(+)</name>
        <dbReference type="ChEBI" id="CHEBI:57540"/>
    </ligand>
</feature>
<evidence type="ECO:0000256" key="15">
    <source>
        <dbReference type="ARBA" id="ARBA00023141"/>
    </source>
</evidence>
<evidence type="ECO:0000256" key="12">
    <source>
        <dbReference type="ARBA" id="ARBA00022777"/>
    </source>
</evidence>
<dbReference type="InterPro" id="IPR027417">
    <property type="entry name" value="P-loop_NTPase"/>
</dbReference>
<dbReference type="SUPFAM" id="SSF56796">
    <property type="entry name" value="Dehydroquinate synthase-like"/>
    <property type="match status" value="1"/>
</dbReference>
<keyword evidence="11 21" id="KW-0547">Nucleotide-binding</keyword>
<dbReference type="Gene3D" id="3.40.50.1970">
    <property type="match status" value="1"/>
</dbReference>
<feature type="binding site" evidence="20">
    <location>
        <position position="16"/>
    </location>
    <ligand>
        <name>Mg(2+)</name>
        <dbReference type="ChEBI" id="CHEBI:18420"/>
    </ligand>
</feature>
<feature type="binding site" evidence="21">
    <location>
        <position position="384"/>
    </location>
    <ligand>
        <name>NAD(+)</name>
        <dbReference type="ChEBI" id="CHEBI:57540"/>
    </ligand>
</feature>
<dbReference type="InterPro" id="IPR016037">
    <property type="entry name" value="DHQ_synth_AroB"/>
</dbReference>
<dbReference type="EC" id="2.7.1.71" evidence="20"/>
<evidence type="ECO:0000256" key="17">
    <source>
        <dbReference type="ARBA" id="ARBA00023268"/>
    </source>
</evidence>
<evidence type="ECO:0000256" key="5">
    <source>
        <dbReference type="ARBA" id="ARBA00004842"/>
    </source>
</evidence>
<evidence type="ECO:0000256" key="4">
    <source>
        <dbReference type="ARBA" id="ARBA00004661"/>
    </source>
</evidence>
<evidence type="ECO:0000256" key="1">
    <source>
        <dbReference type="ARBA" id="ARBA00001393"/>
    </source>
</evidence>
<dbReference type="SMART" id="SM00382">
    <property type="entry name" value="AAA"/>
    <property type="match status" value="1"/>
</dbReference>
<comment type="function">
    <text evidence="20">Catalyzes the specific phosphorylation of the 3-hydroxyl group of shikimic acid using ATP as a cosubstrate.</text>
</comment>
<dbReference type="NCBIfam" id="NF003456">
    <property type="entry name" value="PRK05057.1"/>
    <property type="match status" value="1"/>
</dbReference>
<evidence type="ECO:0000259" key="22">
    <source>
        <dbReference type="SMART" id="SM00382"/>
    </source>
</evidence>
<comment type="pathway">
    <text evidence="4 21">Metabolic intermediate biosynthesis; chorismate biosynthesis; chorismate from D-erythrose 4-phosphate and phosphoenolpyruvate: step 2/7.</text>
</comment>
<dbReference type="Proteomes" id="UP000006772">
    <property type="component" value="Unassembled WGS sequence"/>
</dbReference>
<dbReference type="GO" id="GO:0000287">
    <property type="term" value="F:magnesium ion binding"/>
    <property type="evidence" value="ECO:0007669"/>
    <property type="project" value="UniProtKB-UniRule"/>
</dbReference>
<dbReference type="GO" id="GO:0009423">
    <property type="term" value="P:chorismate biosynthetic process"/>
    <property type="evidence" value="ECO:0007669"/>
    <property type="project" value="UniProtKB-UniRule"/>
</dbReference>
<dbReference type="RefSeq" id="WP_006461488.1">
    <property type="nucleotide sequence ID" value="NZ_AEEC02000002.1"/>
</dbReference>
<dbReference type="GO" id="GO:0004765">
    <property type="term" value="F:shikimate kinase activity"/>
    <property type="evidence" value="ECO:0007669"/>
    <property type="project" value="UniProtKB-UniRule"/>
</dbReference>
<dbReference type="FunFam" id="3.40.50.1970:FF:000001">
    <property type="entry name" value="3-dehydroquinate synthase"/>
    <property type="match status" value="1"/>
</dbReference>
<evidence type="ECO:0000256" key="18">
    <source>
        <dbReference type="ARBA" id="ARBA00023285"/>
    </source>
</evidence>
<comment type="catalytic activity">
    <reaction evidence="19 20">
        <text>shikimate + ATP = 3-phosphoshikimate + ADP + H(+)</text>
        <dbReference type="Rhea" id="RHEA:13121"/>
        <dbReference type="ChEBI" id="CHEBI:15378"/>
        <dbReference type="ChEBI" id="CHEBI:30616"/>
        <dbReference type="ChEBI" id="CHEBI:36208"/>
        <dbReference type="ChEBI" id="CHEBI:145989"/>
        <dbReference type="ChEBI" id="CHEBI:456216"/>
        <dbReference type="EC" id="2.7.1.71"/>
    </reaction>
</comment>
<comment type="cofactor">
    <cofactor evidence="21">
        <name>Co(2+)</name>
        <dbReference type="ChEBI" id="CHEBI:48828"/>
    </cofactor>
    <cofactor evidence="21">
        <name>Zn(2+)</name>
        <dbReference type="ChEBI" id="CHEBI:29105"/>
    </cofactor>
    <text evidence="21">Binds 1 divalent metal cation per subunit. Can use either Co(2+) or Zn(2+).</text>
</comment>